<dbReference type="Proteomes" id="UP001374584">
    <property type="component" value="Unassembled WGS sequence"/>
</dbReference>
<keyword evidence="2" id="KW-1185">Reference proteome</keyword>
<dbReference type="EMBL" id="JAYMYR010000002">
    <property type="protein sequence ID" value="KAK7377408.1"/>
    <property type="molecule type" value="Genomic_DNA"/>
</dbReference>
<proteinExistence type="predicted"/>
<dbReference type="InterPro" id="IPR050608">
    <property type="entry name" value="NmrA-type/Isoflavone_red_sf"/>
</dbReference>
<dbReference type="InterPro" id="IPR036291">
    <property type="entry name" value="NAD(P)-bd_dom_sf"/>
</dbReference>
<dbReference type="AlphaFoldDB" id="A0AAN9NXK9"/>
<evidence type="ECO:0000313" key="1">
    <source>
        <dbReference type="EMBL" id="KAK7377408.1"/>
    </source>
</evidence>
<protein>
    <submittedName>
        <fullName evidence="1">Uncharacterized protein</fullName>
    </submittedName>
</protein>
<dbReference type="PANTHER" id="PTHR43349">
    <property type="entry name" value="PINORESINOL REDUCTASE-RELATED"/>
    <property type="match status" value="1"/>
</dbReference>
<name>A0AAN9NXK9_PHACN</name>
<accession>A0AAN9NXK9</accession>
<reference evidence="1 2" key="1">
    <citation type="submission" date="2024-01" db="EMBL/GenBank/DDBJ databases">
        <title>The genomes of 5 underutilized Papilionoideae crops provide insights into root nodulation and disease resistanc.</title>
        <authorList>
            <person name="Jiang F."/>
        </authorList>
    </citation>
    <scope>NUCLEOTIDE SEQUENCE [LARGE SCALE GENOMIC DNA]</scope>
    <source>
        <strain evidence="1">JINMINGXINNONG_FW02</strain>
        <tissue evidence="1">Leaves</tissue>
    </source>
</reference>
<organism evidence="1 2">
    <name type="scientific">Phaseolus coccineus</name>
    <name type="common">Scarlet runner bean</name>
    <name type="synonym">Phaseolus multiflorus</name>
    <dbReference type="NCBI Taxonomy" id="3886"/>
    <lineage>
        <taxon>Eukaryota</taxon>
        <taxon>Viridiplantae</taxon>
        <taxon>Streptophyta</taxon>
        <taxon>Embryophyta</taxon>
        <taxon>Tracheophyta</taxon>
        <taxon>Spermatophyta</taxon>
        <taxon>Magnoliopsida</taxon>
        <taxon>eudicotyledons</taxon>
        <taxon>Gunneridae</taxon>
        <taxon>Pentapetalae</taxon>
        <taxon>rosids</taxon>
        <taxon>fabids</taxon>
        <taxon>Fabales</taxon>
        <taxon>Fabaceae</taxon>
        <taxon>Papilionoideae</taxon>
        <taxon>50 kb inversion clade</taxon>
        <taxon>NPAAA clade</taxon>
        <taxon>indigoferoid/millettioid clade</taxon>
        <taxon>Phaseoleae</taxon>
        <taxon>Phaseolus</taxon>
    </lineage>
</organism>
<dbReference type="Gene3D" id="3.40.50.720">
    <property type="entry name" value="NAD(P)-binding Rossmann-like Domain"/>
    <property type="match status" value="1"/>
</dbReference>
<gene>
    <name evidence="1" type="ORF">VNO80_02833</name>
</gene>
<comment type="caution">
    <text evidence="1">The sequence shown here is derived from an EMBL/GenBank/DDBJ whole genome shotgun (WGS) entry which is preliminary data.</text>
</comment>
<dbReference type="PANTHER" id="PTHR43349:SF16">
    <property type="entry name" value="LEUCANTHOCYANIDIN REDUCTASE"/>
    <property type="match status" value="1"/>
</dbReference>
<dbReference type="SUPFAM" id="SSF51735">
    <property type="entry name" value="NAD(P)-binding Rossmann-fold domains"/>
    <property type="match status" value="1"/>
</dbReference>
<evidence type="ECO:0000313" key="2">
    <source>
        <dbReference type="Proteomes" id="UP001374584"/>
    </source>
</evidence>
<sequence length="92" mass="10565">MKEIMALPNPVETGLRMYKERRLIKRVVEQSGVPYTNIYCNSFANLWLCLLVAGIDIGKFTMKVIDDVRTVNKNVHFRPSNNCYSINELASI</sequence>